<comment type="caution">
    <text evidence="3">The sequence shown here is derived from an EMBL/GenBank/DDBJ whole genome shotgun (WGS) entry which is preliminary data.</text>
</comment>
<feature type="signal peptide" evidence="2">
    <location>
        <begin position="1"/>
        <end position="18"/>
    </location>
</feature>
<dbReference type="PRINTS" id="PR00347">
    <property type="entry name" value="THAUMATIN"/>
</dbReference>
<reference evidence="3 4" key="1">
    <citation type="submission" date="2023-12" db="EMBL/GenBank/DDBJ databases">
        <title>A high-quality genome assembly for Dillenia turbinata (Dilleniales).</title>
        <authorList>
            <person name="Chanderbali A."/>
        </authorList>
    </citation>
    <scope>NUCLEOTIDE SEQUENCE [LARGE SCALE GENOMIC DNA]</scope>
    <source>
        <strain evidence="3">LSX21</strain>
        <tissue evidence="3">Leaf</tissue>
    </source>
</reference>
<dbReference type="PANTHER" id="PTHR31048">
    <property type="entry name" value="OS03G0233200 PROTEIN"/>
    <property type="match status" value="1"/>
</dbReference>
<protein>
    <submittedName>
        <fullName evidence="3">Thaumatin family</fullName>
    </submittedName>
</protein>
<keyword evidence="4" id="KW-1185">Reference proteome</keyword>
<name>A0AAN8VHN0_9MAGN</name>
<feature type="chain" id="PRO_5043008957" evidence="2">
    <location>
        <begin position="19"/>
        <end position="145"/>
    </location>
</feature>
<dbReference type="FunFam" id="2.60.110.10:FF:000010">
    <property type="entry name" value="Nuclear pore complex protein NUP96"/>
    <property type="match status" value="1"/>
</dbReference>
<sequence length="145" mass="15378">MALLCIHLLLFLLPGTDAAIFTLQNKCGEIIWPGILPGSGKPILMKGGLQLKPGEVKNIHAPKGWSGRFWGRRGCSFNHYGKGQCLTGDCGGKLNCAGAGGSPPATLAEFTLNSPIDFYDVSFVDGYNMKMSIVPYGGSGKLLFA</sequence>
<dbReference type="Proteomes" id="UP001370490">
    <property type="component" value="Unassembled WGS sequence"/>
</dbReference>
<keyword evidence="1" id="KW-1015">Disulfide bond</keyword>
<feature type="disulfide bond" evidence="1">
    <location>
        <begin position="90"/>
        <end position="96"/>
    </location>
</feature>
<feature type="disulfide bond" evidence="1">
    <location>
        <begin position="75"/>
        <end position="85"/>
    </location>
</feature>
<dbReference type="InterPro" id="IPR037176">
    <property type="entry name" value="Osmotin/thaumatin-like_sf"/>
</dbReference>
<proteinExistence type="predicted"/>
<evidence type="ECO:0000313" key="3">
    <source>
        <dbReference type="EMBL" id="KAK6933759.1"/>
    </source>
</evidence>
<dbReference type="EMBL" id="JBAMMX010000009">
    <property type="protein sequence ID" value="KAK6933759.1"/>
    <property type="molecule type" value="Genomic_DNA"/>
</dbReference>
<keyword evidence="2" id="KW-0732">Signal</keyword>
<dbReference type="InterPro" id="IPR001938">
    <property type="entry name" value="Thaumatin"/>
</dbReference>
<dbReference type="Pfam" id="PF00314">
    <property type="entry name" value="Thaumatin"/>
    <property type="match status" value="1"/>
</dbReference>
<dbReference type="PIRSF" id="PIRSF002703">
    <property type="entry name" value="Thaumatin"/>
    <property type="match status" value="1"/>
</dbReference>
<evidence type="ECO:0000256" key="1">
    <source>
        <dbReference type="PIRSR" id="PIRSR002703-1"/>
    </source>
</evidence>
<dbReference type="SUPFAM" id="SSF49870">
    <property type="entry name" value="Osmotin, thaumatin-like protein"/>
    <property type="match status" value="1"/>
</dbReference>
<accession>A0AAN8VHN0</accession>
<dbReference type="PROSITE" id="PS51367">
    <property type="entry name" value="THAUMATIN_2"/>
    <property type="match status" value="1"/>
</dbReference>
<dbReference type="AlphaFoldDB" id="A0AAN8VHN0"/>
<gene>
    <name evidence="3" type="ORF">RJ641_036653</name>
</gene>
<evidence type="ECO:0000256" key="2">
    <source>
        <dbReference type="SAM" id="SignalP"/>
    </source>
</evidence>
<evidence type="ECO:0000313" key="4">
    <source>
        <dbReference type="Proteomes" id="UP001370490"/>
    </source>
</evidence>
<dbReference type="SMART" id="SM00205">
    <property type="entry name" value="THN"/>
    <property type="match status" value="1"/>
</dbReference>
<dbReference type="InterPro" id="IPR017949">
    <property type="entry name" value="Thaumatin_CS"/>
</dbReference>
<dbReference type="Gene3D" id="2.60.110.10">
    <property type="entry name" value="Thaumatin"/>
    <property type="match status" value="1"/>
</dbReference>
<dbReference type="PROSITE" id="PS00316">
    <property type="entry name" value="THAUMATIN_1"/>
    <property type="match status" value="1"/>
</dbReference>
<organism evidence="3 4">
    <name type="scientific">Dillenia turbinata</name>
    <dbReference type="NCBI Taxonomy" id="194707"/>
    <lineage>
        <taxon>Eukaryota</taxon>
        <taxon>Viridiplantae</taxon>
        <taxon>Streptophyta</taxon>
        <taxon>Embryophyta</taxon>
        <taxon>Tracheophyta</taxon>
        <taxon>Spermatophyta</taxon>
        <taxon>Magnoliopsida</taxon>
        <taxon>eudicotyledons</taxon>
        <taxon>Gunneridae</taxon>
        <taxon>Pentapetalae</taxon>
        <taxon>Dilleniales</taxon>
        <taxon>Dilleniaceae</taxon>
        <taxon>Dillenia</taxon>
    </lineage>
</organism>